<dbReference type="CDD" id="cd09917">
    <property type="entry name" value="F-box_SF"/>
    <property type="match status" value="1"/>
</dbReference>
<evidence type="ECO:0000259" key="1">
    <source>
        <dbReference type="PROSITE" id="PS50181"/>
    </source>
</evidence>
<dbReference type="PROSITE" id="PS50181">
    <property type="entry name" value="FBOX"/>
    <property type="match status" value="1"/>
</dbReference>
<name>A0A8H6YL09_9AGAR</name>
<accession>A0A8H6YL09</accession>
<organism evidence="2 3">
    <name type="scientific">Mycena venus</name>
    <dbReference type="NCBI Taxonomy" id="2733690"/>
    <lineage>
        <taxon>Eukaryota</taxon>
        <taxon>Fungi</taxon>
        <taxon>Dikarya</taxon>
        <taxon>Basidiomycota</taxon>
        <taxon>Agaricomycotina</taxon>
        <taxon>Agaricomycetes</taxon>
        <taxon>Agaricomycetidae</taxon>
        <taxon>Agaricales</taxon>
        <taxon>Marasmiineae</taxon>
        <taxon>Mycenaceae</taxon>
        <taxon>Mycena</taxon>
    </lineage>
</organism>
<dbReference type="InterPro" id="IPR001810">
    <property type="entry name" value="F-box_dom"/>
</dbReference>
<evidence type="ECO:0000313" key="3">
    <source>
        <dbReference type="Proteomes" id="UP000620124"/>
    </source>
</evidence>
<dbReference type="SUPFAM" id="SSF81383">
    <property type="entry name" value="F-box domain"/>
    <property type="match status" value="1"/>
</dbReference>
<dbReference type="AlphaFoldDB" id="A0A8H6YL09"/>
<dbReference type="Proteomes" id="UP000620124">
    <property type="component" value="Unassembled WGS sequence"/>
</dbReference>
<dbReference type="InterPro" id="IPR036047">
    <property type="entry name" value="F-box-like_dom_sf"/>
</dbReference>
<reference evidence="2" key="1">
    <citation type="submission" date="2020-05" db="EMBL/GenBank/DDBJ databases">
        <title>Mycena genomes resolve the evolution of fungal bioluminescence.</title>
        <authorList>
            <person name="Tsai I.J."/>
        </authorList>
    </citation>
    <scope>NUCLEOTIDE SEQUENCE</scope>
    <source>
        <strain evidence="2">CCC161011</strain>
    </source>
</reference>
<gene>
    <name evidence="2" type="ORF">MVEN_00712500</name>
</gene>
<comment type="caution">
    <text evidence="2">The sequence shown here is derived from an EMBL/GenBank/DDBJ whole genome shotgun (WGS) entry which is preliminary data.</text>
</comment>
<feature type="domain" description="F-box" evidence="1">
    <location>
        <begin position="1"/>
        <end position="46"/>
    </location>
</feature>
<dbReference type="OrthoDB" id="2890636at2759"/>
<sequence>MSFVTLSEDILLNILALCDVYHVLSVSAVNKSLRRITIAKQLWLSLIQDDAFRAVLDLPPPNLGELEGYSAEELIDLVKRLAIGPSPWWSGGISIAMPYYKEAGVEARLLPGARYLVLQSRTGEGLCMYDVWSGRLVWKCTIPSSTHWAIDLVPGTALVRAVLAVEAHNLGRNLYVEEIDLTIGESERKFAIDFLTRFCSLLGISGDFFLYSLPPSVISDAETTLVLVNWRARAYVVLNYGIGSNSIAAQVVLIPGYIIAAHPEDGEPPYHLVLTITDLDSLSPYWKSGISLRDQLSPRDIPFAVQERLKYNGRPLGHSSVNIALSVEPSAVYRGAYNILVYAGEFPSPHKRQTSLAERMSNLIRGRLRLPPTVAVARQVLLSYKLTPPLLRGQSCGWRLVSAKRSPPVLYPALSPRRARIVCERGEYAVSYCQF</sequence>
<evidence type="ECO:0000313" key="2">
    <source>
        <dbReference type="EMBL" id="KAF7359870.1"/>
    </source>
</evidence>
<proteinExistence type="predicted"/>
<dbReference type="EMBL" id="JACAZI010000005">
    <property type="protein sequence ID" value="KAF7359870.1"/>
    <property type="molecule type" value="Genomic_DNA"/>
</dbReference>
<keyword evidence="3" id="KW-1185">Reference proteome</keyword>
<protein>
    <recommendedName>
        <fullName evidence="1">F-box domain-containing protein</fullName>
    </recommendedName>
</protein>